<accession>A0A0E9XI74</accession>
<reference evidence="1" key="1">
    <citation type="submission" date="2014-11" db="EMBL/GenBank/DDBJ databases">
        <authorList>
            <person name="Amaro Gonzalez C."/>
        </authorList>
    </citation>
    <scope>NUCLEOTIDE SEQUENCE</scope>
</reference>
<evidence type="ECO:0000313" key="1">
    <source>
        <dbReference type="EMBL" id="JAI01384.1"/>
    </source>
</evidence>
<name>A0A0E9XI74_ANGAN</name>
<protein>
    <submittedName>
        <fullName evidence="1">Uncharacterized protein</fullName>
    </submittedName>
</protein>
<organism evidence="1">
    <name type="scientific">Anguilla anguilla</name>
    <name type="common">European freshwater eel</name>
    <name type="synonym">Muraena anguilla</name>
    <dbReference type="NCBI Taxonomy" id="7936"/>
    <lineage>
        <taxon>Eukaryota</taxon>
        <taxon>Metazoa</taxon>
        <taxon>Chordata</taxon>
        <taxon>Craniata</taxon>
        <taxon>Vertebrata</taxon>
        <taxon>Euteleostomi</taxon>
        <taxon>Actinopterygii</taxon>
        <taxon>Neopterygii</taxon>
        <taxon>Teleostei</taxon>
        <taxon>Anguilliformes</taxon>
        <taxon>Anguillidae</taxon>
        <taxon>Anguilla</taxon>
    </lineage>
</organism>
<dbReference type="EMBL" id="GBXM01007194">
    <property type="protein sequence ID" value="JAI01384.1"/>
    <property type="molecule type" value="Transcribed_RNA"/>
</dbReference>
<proteinExistence type="predicted"/>
<dbReference type="AlphaFoldDB" id="A0A0E9XI74"/>
<sequence length="18" mass="2089">MKYTQAEWLTDTDTSLSV</sequence>
<reference evidence="1" key="2">
    <citation type="journal article" date="2015" name="Fish Shellfish Immunol.">
        <title>Early steps in the European eel (Anguilla anguilla)-Vibrio vulnificus interaction in the gills: Role of the RtxA13 toxin.</title>
        <authorList>
            <person name="Callol A."/>
            <person name="Pajuelo D."/>
            <person name="Ebbesson L."/>
            <person name="Teles M."/>
            <person name="MacKenzie S."/>
            <person name="Amaro C."/>
        </authorList>
    </citation>
    <scope>NUCLEOTIDE SEQUENCE</scope>
</reference>